<keyword evidence="10" id="KW-1185">Reference proteome</keyword>
<dbReference type="InterPro" id="IPR006206">
    <property type="entry name" value="Mevalonate/galactokinase"/>
</dbReference>
<dbReference type="InterPro" id="IPR000705">
    <property type="entry name" value="Galactokinase"/>
</dbReference>
<feature type="domain" description="GHMP kinase C-terminal" evidence="7">
    <location>
        <begin position="281"/>
        <end position="353"/>
    </location>
</feature>
<dbReference type="RefSeq" id="WP_121915707.1">
    <property type="nucleotide sequence ID" value="NZ_REFV01000001.1"/>
</dbReference>
<evidence type="ECO:0000256" key="1">
    <source>
        <dbReference type="ARBA" id="ARBA00006566"/>
    </source>
</evidence>
<keyword evidence="4" id="KW-0067">ATP-binding</keyword>
<evidence type="ECO:0000256" key="2">
    <source>
        <dbReference type="ARBA" id="ARBA00022741"/>
    </source>
</evidence>
<dbReference type="PRINTS" id="PR00959">
    <property type="entry name" value="MEVGALKINASE"/>
</dbReference>
<dbReference type="AlphaFoldDB" id="A0A3M0GFN7"/>
<dbReference type="GO" id="GO:0004335">
    <property type="term" value="F:galactokinase activity"/>
    <property type="evidence" value="ECO:0007669"/>
    <property type="project" value="InterPro"/>
</dbReference>
<dbReference type="PRINTS" id="PR00473">
    <property type="entry name" value="GALCTOKINASE"/>
</dbReference>
<dbReference type="Gene3D" id="3.30.230.10">
    <property type="match status" value="1"/>
</dbReference>
<dbReference type="GO" id="GO:0005524">
    <property type="term" value="F:ATP binding"/>
    <property type="evidence" value="ECO:0007669"/>
    <property type="project" value="UniProtKB-KW"/>
</dbReference>
<dbReference type="Pfam" id="PF08544">
    <property type="entry name" value="GHMP_kinases_C"/>
    <property type="match status" value="1"/>
</dbReference>
<keyword evidence="2" id="KW-0547">Nucleotide-binding</keyword>
<dbReference type="InterPro" id="IPR014721">
    <property type="entry name" value="Ribsml_uS5_D2-typ_fold_subgr"/>
</dbReference>
<name>A0A3M0GFN7_9FLAO</name>
<protein>
    <submittedName>
        <fullName evidence="9">Galactokinase</fullName>
    </submittedName>
</protein>
<dbReference type="InterPro" id="IPR013750">
    <property type="entry name" value="GHMP_kinase_C_dom"/>
</dbReference>
<dbReference type="OrthoDB" id="1411003at2"/>
<dbReference type="InterPro" id="IPR036554">
    <property type="entry name" value="GHMP_kinase_C_sf"/>
</dbReference>
<keyword evidence="3 9" id="KW-0418">Kinase</keyword>
<dbReference type="EMBL" id="REFV01000001">
    <property type="protein sequence ID" value="RMB63911.1"/>
    <property type="molecule type" value="Genomic_DNA"/>
</dbReference>
<evidence type="ECO:0000313" key="10">
    <source>
        <dbReference type="Proteomes" id="UP000281985"/>
    </source>
</evidence>
<dbReference type="Gene3D" id="3.30.70.890">
    <property type="entry name" value="GHMP kinase, C-terminal domain"/>
    <property type="match status" value="1"/>
</dbReference>
<evidence type="ECO:0000259" key="6">
    <source>
        <dbReference type="Pfam" id="PF00288"/>
    </source>
</evidence>
<evidence type="ECO:0000313" key="9">
    <source>
        <dbReference type="EMBL" id="RMB63911.1"/>
    </source>
</evidence>
<keyword evidence="5" id="KW-0119">Carbohydrate metabolism</keyword>
<keyword evidence="3 9" id="KW-0808">Transferase</keyword>
<comment type="similarity">
    <text evidence="1">Belongs to the GHMP kinase family. GalK subfamily.</text>
</comment>
<dbReference type="InterPro" id="IPR020568">
    <property type="entry name" value="Ribosomal_Su5_D2-typ_SF"/>
</dbReference>
<dbReference type="PANTHER" id="PTHR10457:SF7">
    <property type="entry name" value="GALACTOKINASE-RELATED"/>
    <property type="match status" value="1"/>
</dbReference>
<dbReference type="PANTHER" id="PTHR10457">
    <property type="entry name" value="MEVALONATE KINASE/GALACTOKINASE"/>
    <property type="match status" value="1"/>
</dbReference>
<feature type="domain" description="GHMP kinase N-terminal" evidence="6">
    <location>
        <begin position="85"/>
        <end position="169"/>
    </location>
</feature>
<dbReference type="InterPro" id="IPR006204">
    <property type="entry name" value="GHMP_kinase_N_dom"/>
</dbReference>
<dbReference type="InterPro" id="IPR019539">
    <property type="entry name" value="GalKase_N"/>
</dbReference>
<sequence>MAVISRAPGRVCLFGDHQDYLGLPIIACAIDRYVTLKSVANDEGIFKITMPDLGERFELRFPKQVRDKSQESILTTHTVHLINTLKVVSRYGCSPNVGYDIEITSDVPINAGLSSSSAVVVAWLQWLLHTFGCDREVTPEFIGQLAYEAEVLETGGSGGKMDQYTSAIGNIIYLETDGDGTFTPFDIAMSGLIIAQSGIPKDTEGLLGDLKGKQISALEKAKTLQPNFDKKTATLEDYKLFKASFSAEERPFLYAAIENHQITQRALVRFRKSGKNNTPLDLKIIGQLMTEHHLVLKNKLKITVPRVDAMINAALEAGAYGAKIVGSGGGGSICALAPKGKEDQVIQALLKAGAVTASQVNVSKGTHII</sequence>
<dbReference type="PIRSF" id="PIRSF000530">
    <property type="entry name" value="Galactokinase"/>
    <property type="match status" value="1"/>
</dbReference>
<dbReference type="Proteomes" id="UP000281985">
    <property type="component" value="Unassembled WGS sequence"/>
</dbReference>
<organism evidence="9 10">
    <name type="scientific">Dokdonia sinensis</name>
    <dbReference type="NCBI Taxonomy" id="2479847"/>
    <lineage>
        <taxon>Bacteria</taxon>
        <taxon>Pseudomonadati</taxon>
        <taxon>Bacteroidota</taxon>
        <taxon>Flavobacteriia</taxon>
        <taxon>Flavobacteriales</taxon>
        <taxon>Flavobacteriaceae</taxon>
        <taxon>Dokdonia</taxon>
    </lineage>
</organism>
<dbReference type="Pfam" id="PF00288">
    <property type="entry name" value="GHMP_kinases_N"/>
    <property type="match status" value="1"/>
</dbReference>
<keyword evidence="5" id="KW-0299">Galactose metabolism</keyword>
<evidence type="ECO:0000259" key="8">
    <source>
        <dbReference type="Pfam" id="PF10509"/>
    </source>
</evidence>
<evidence type="ECO:0000256" key="4">
    <source>
        <dbReference type="ARBA" id="ARBA00022840"/>
    </source>
</evidence>
<dbReference type="Pfam" id="PF10509">
    <property type="entry name" value="GalKase_gal_bdg"/>
    <property type="match status" value="1"/>
</dbReference>
<evidence type="ECO:0000259" key="7">
    <source>
        <dbReference type="Pfam" id="PF08544"/>
    </source>
</evidence>
<evidence type="ECO:0000256" key="3">
    <source>
        <dbReference type="ARBA" id="ARBA00022777"/>
    </source>
</evidence>
<dbReference type="SUPFAM" id="SSF54211">
    <property type="entry name" value="Ribosomal protein S5 domain 2-like"/>
    <property type="match status" value="1"/>
</dbReference>
<proteinExistence type="inferred from homology"/>
<reference evidence="9 10" key="1">
    <citation type="submission" date="2018-10" db="EMBL/GenBank/DDBJ databases">
        <title>Dokdonia luteus sp. nov., isolated from sea water.</title>
        <authorList>
            <person name="Zhou L.Y."/>
            <person name="Du Z.J."/>
        </authorList>
    </citation>
    <scope>NUCLEOTIDE SEQUENCE [LARGE SCALE GENOMIC DNA]</scope>
    <source>
        <strain evidence="9 10">SH27</strain>
    </source>
</reference>
<feature type="domain" description="Galactokinase N-terminal" evidence="8">
    <location>
        <begin position="3"/>
        <end position="35"/>
    </location>
</feature>
<dbReference type="GO" id="GO:0005829">
    <property type="term" value="C:cytosol"/>
    <property type="evidence" value="ECO:0007669"/>
    <property type="project" value="TreeGrafter"/>
</dbReference>
<dbReference type="GO" id="GO:0006012">
    <property type="term" value="P:galactose metabolic process"/>
    <property type="evidence" value="ECO:0007669"/>
    <property type="project" value="UniProtKB-KW"/>
</dbReference>
<comment type="caution">
    <text evidence="9">The sequence shown here is derived from an EMBL/GenBank/DDBJ whole genome shotgun (WGS) entry which is preliminary data.</text>
</comment>
<evidence type="ECO:0000256" key="5">
    <source>
        <dbReference type="ARBA" id="ARBA00023144"/>
    </source>
</evidence>
<accession>A0A3M0GFN7</accession>
<dbReference type="SUPFAM" id="SSF55060">
    <property type="entry name" value="GHMP Kinase, C-terminal domain"/>
    <property type="match status" value="1"/>
</dbReference>
<gene>
    <name evidence="9" type="ORF">EAX61_00570</name>
</gene>